<keyword evidence="7 14" id="KW-0547">Nucleotide-binding</keyword>
<feature type="binding site" evidence="14">
    <location>
        <position position="42"/>
    </location>
    <ligand>
        <name>ATP</name>
        <dbReference type="ChEBI" id="CHEBI:30616"/>
    </ligand>
</feature>
<comment type="caution">
    <text evidence="17">The sequence shown here is derived from an EMBL/GenBank/DDBJ whole genome shotgun (WGS) entry which is preliminary data.</text>
</comment>
<evidence type="ECO:0000256" key="8">
    <source>
        <dbReference type="ARBA" id="ARBA00022776"/>
    </source>
</evidence>
<proteinExistence type="inferred from homology"/>
<evidence type="ECO:0000256" key="3">
    <source>
        <dbReference type="ARBA" id="ARBA00022527"/>
    </source>
</evidence>
<keyword evidence="11" id="KW-0131">Cell cycle</keyword>
<feature type="domain" description="Protein kinase" evidence="16">
    <location>
        <begin position="13"/>
        <end position="297"/>
    </location>
</feature>
<dbReference type="EC" id="2.7.11.22" evidence="2"/>
<accession>A0ABQ8I2B2</accession>
<keyword evidence="6" id="KW-0808">Transferase</keyword>
<evidence type="ECO:0000256" key="14">
    <source>
        <dbReference type="PROSITE-ProRule" id="PRU10141"/>
    </source>
</evidence>
<keyword evidence="3 15" id="KW-0723">Serine/threonine-protein kinase</keyword>
<comment type="similarity">
    <text evidence="1">Belongs to the protein kinase superfamily. CMGC Ser/Thr protein kinase family. CDC2/CDKX subfamily.</text>
</comment>
<dbReference type="InterPro" id="IPR050108">
    <property type="entry name" value="CDK"/>
</dbReference>
<sequence length="304" mass="34529">MKEAGDCQYKRYKITDTIIGEGSFGVVSKCIDCFTGDIVAIKNIKIKNPLEGIPCSVLREVSLLKELDHENIIRLLDVLSSKECLDLVFELMDFDLRDFMATQPDAKSSCSVKKYLHQILCGLAYCHSHKILHRDLKPRNFLIQRSKDIVKIADFGLARPIDDSLEEYTTRLATMRYMAPERLLGHGRYSTPVDVWSVGCIFAEMVTHKPLFCARSAINQLFSIFRIMGTPDGESLPGFTSYCRDYLGYFPPKKIPKDLAKIVPGLEPTGIDLLQKMLCLDPRKRITAQEALKHEYFNDLQNAP</sequence>
<dbReference type="InterPro" id="IPR008271">
    <property type="entry name" value="Ser/Thr_kinase_AS"/>
</dbReference>
<dbReference type="SUPFAM" id="SSF56112">
    <property type="entry name" value="Protein kinase-like (PK-like)"/>
    <property type="match status" value="1"/>
</dbReference>
<dbReference type="InterPro" id="IPR017441">
    <property type="entry name" value="Protein_kinase_ATP_BS"/>
</dbReference>
<organism evidence="17 18">
    <name type="scientific">Xanthoceras sorbifolium</name>
    <dbReference type="NCBI Taxonomy" id="99658"/>
    <lineage>
        <taxon>Eukaryota</taxon>
        <taxon>Viridiplantae</taxon>
        <taxon>Streptophyta</taxon>
        <taxon>Embryophyta</taxon>
        <taxon>Tracheophyta</taxon>
        <taxon>Spermatophyta</taxon>
        <taxon>Magnoliopsida</taxon>
        <taxon>eudicotyledons</taxon>
        <taxon>Gunneridae</taxon>
        <taxon>Pentapetalae</taxon>
        <taxon>rosids</taxon>
        <taxon>malvids</taxon>
        <taxon>Sapindales</taxon>
        <taxon>Sapindaceae</taxon>
        <taxon>Xanthoceroideae</taxon>
        <taxon>Xanthoceras</taxon>
    </lineage>
</organism>
<dbReference type="EMBL" id="JAFEMO010000005">
    <property type="protein sequence ID" value="KAH7570786.1"/>
    <property type="molecule type" value="Genomic_DNA"/>
</dbReference>
<dbReference type="CDD" id="cd07829">
    <property type="entry name" value="STKc_CDK_like"/>
    <property type="match status" value="1"/>
</dbReference>
<evidence type="ECO:0000313" key="18">
    <source>
        <dbReference type="Proteomes" id="UP000827721"/>
    </source>
</evidence>
<evidence type="ECO:0000256" key="9">
    <source>
        <dbReference type="ARBA" id="ARBA00022777"/>
    </source>
</evidence>
<evidence type="ECO:0000256" key="13">
    <source>
        <dbReference type="ARBA" id="ARBA00048367"/>
    </source>
</evidence>
<dbReference type="Gene3D" id="1.10.510.10">
    <property type="entry name" value="Transferase(Phosphotransferase) domain 1"/>
    <property type="match status" value="1"/>
</dbReference>
<evidence type="ECO:0000256" key="4">
    <source>
        <dbReference type="ARBA" id="ARBA00022553"/>
    </source>
</evidence>
<dbReference type="PANTHER" id="PTHR24056">
    <property type="entry name" value="CELL DIVISION PROTEIN KINASE"/>
    <property type="match status" value="1"/>
</dbReference>
<dbReference type="PROSITE" id="PS50011">
    <property type="entry name" value="PROTEIN_KINASE_DOM"/>
    <property type="match status" value="1"/>
</dbReference>
<evidence type="ECO:0000256" key="11">
    <source>
        <dbReference type="ARBA" id="ARBA00023306"/>
    </source>
</evidence>
<keyword evidence="5" id="KW-0132">Cell division</keyword>
<keyword evidence="10 14" id="KW-0067">ATP-binding</keyword>
<dbReference type="Proteomes" id="UP000827721">
    <property type="component" value="Unassembled WGS sequence"/>
</dbReference>
<dbReference type="InterPro" id="IPR011009">
    <property type="entry name" value="Kinase-like_dom_sf"/>
</dbReference>
<keyword evidence="8" id="KW-0498">Mitosis</keyword>
<comment type="catalytic activity">
    <reaction evidence="13">
        <text>L-seryl-[protein] + ATP = O-phospho-L-seryl-[protein] + ADP + H(+)</text>
        <dbReference type="Rhea" id="RHEA:17989"/>
        <dbReference type="Rhea" id="RHEA-COMP:9863"/>
        <dbReference type="Rhea" id="RHEA-COMP:11604"/>
        <dbReference type="ChEBI" id="CHEBI:15378"/>
        <dbReference type="ChEBI" id="CHEBI:29999"/>
        <dbReference type="ChEBI" id="CHEBI:30616"/>
        <dbReference type="ChEBI" id="CHEBI:83421"/>
        <dbReference type="ChEBI" id="CHEBI:456216"/>
        <dbReference type="EC" id="2.7.11.22"/>
    </reaction>
</comment>
<reference evidence="17 18" key="1">
    <citation type="submission" date="2021-02" db="EMBL/GenBank/DDBJ databases">
        <title>Plant Genome Project.</title>
        <authorList>
            <person name="Zhang R.-G."/>
        </authorList>
    </citation>
    <scope>NUCLEOTIDE SEQUENCE [LARGE SCALE GENOMIC DNA]</scope>
    <source>
        <tissue evidence="17">Leaves</tissue>
    </source>
</reference>
<dbReference type="PANTHER" id="PTHR24056:SF548">
    <property type="entry name" value="CYCLIN-DEPENDENT KINASE A-1"/>
    <property type="match status" value="1"/>
</dbReference>
<evidence type="ECO:0000256" key="15">
    <source>
        <dbReference type="RuleBase" id="RU000304"/>
    </source>
</evidence>
<dbReference type="Gene3D" id="3.30.200.20">
    <property type="entry name" value="Phosphorylase Kinase, domain 1"/>
    <property type="match status" value="1"/>
</dbReference>
<keyword evidence="4" id="KW-0597">Phosphoprotein</keyword>
<evidence type="ECO:0000256" key="2">
    <source>
        <dbReference type="ARBA" id="ARBA00012425"/>
    </source>
</evidence>
<evidence type="ECO:0000259" key="16">
    <source>
        <dbReference type="PROSITE" id="PS50011"/>
    </source>
</evidence>
<evidence type="ECO:0000313" key="17">
    <source>
        <dbReference type="EMBL" id="KAH7570786.1"/>
    </source>
</evidence>
<name>A0ABQ8I2B2_9ROSI</name>
<gene>
    <name evidence="17" type="ORF">JRO89_XS05G0190100</name>
</gene>
<keyword evidence="9" id="KW-0418">Kinase</keyword>
<evidence type="ECO:0000256" key="6">
    <source>
        <dbReference type="ARBA" id="ARBA00022679"/>
    </source>
</evidence>
<evidence type="ECO:0000256" key="7">
    <source>
        <dbReference type="ARBA" id="ARBA00022741"/>
    </source>
</evidence>
<dbReference type="InterPro" id="IPR000719">
    <property type="entry name" value="Prot_kinase_dom"/>
</dbReference>
<evidence type="ECO:0000256" key="5">
    <source>
        <dbReference type="ARBA" id="ARBA00022618"/>
    </source>
</evidence>
<comment type="catalytic activity">
    <reaction evidence="12">
        <text>L-threonyl-[protein] + ATP = O-phospho-L-threonyl-[protein] + ADP + H(+)</text>
        <dbReference type="Rhea" id="RHEA:46608"/>
        <dbReference type="Rhea" id="RHEA-COMP:11060"/>
        <dbReference type="Rhea" id="RHEA-COMP:11605"/>
        <dbReference type="ChEBI" id="CHEBI:15378"/>
        <dbReference type="ChEBI" id="CHEBI:30013"/>
        <dbReference type="ChEBI" id="CHEBI:30616"/>
        <dbReference type="ChEBI" id="CHEBI:61977"/>
        <dbReference type="ChEBI" id="CHEBI:456216"/>
        <dbReference type="EC" id="2.7.11.22"/>
    </reaction>
</comment>
<dbReference type="PROSITE" id="PS00108">
    <property type="entry name" value="PROTEIN_KINASE_ST"/>
    <property type="match status" value="1"/>
</dbReference>
<dbReference type="Pfam" id="PF00069">
    <property type="entry name" value="Pkinase"/>
    <property type="match status" value="1"/>
</dbReference>
<protein>
    <recommendedName>
        <fullName evidence="2">cyclin-dependent kinase</fullName>
        <ecNumber evidence="2">2.7.11.22</ecNumber>
    </recommendedName>
</protein>
<keyword evidence="18" id="KW-1185">Reference proteome</keyword>
<dbReference type="SMART" id="SM00220">
    <property type="entry name" value="S_TKc"/>
    <property type="match status" value="1"/>
</dbReference>
<dbReference type="PROSITE" id="PS00107">
    <property type="entry name" value="PROTEIN_KINASE_ATP"/>
    <property type="match status" value="1"/>
</dbReference>
<evidence type="ECO:0000256" key="12">
    <source>
        <dbReference type="ARBA" id="ARBA00047811"/>
    </source>
</evidence>
<evidence type="ECO:0000256" key="10">
    <source>
        <dbReference type="ARBA" id="ARBA00022840"/>
    </source>
</evidence>
<evidence type="ECO:0000256" key="1">
    <source>
        <dbReference type="ARBA" id="ARBA00006485"/>
    </source>
</evidence>